<organism evidence="4">
    <name type="scientific">Grosmannia clavigera (strain kw1407 / UAMH 11150)</name>
    <name type="common">Blue stain fungus</name>
    <name type="synonym">Graphiocladiella clavigera</name>
    <dbReference type="NCBI Taxonomy" id="655863"/>
    <lineage>
        <taxon>Eukaryota</taxon>
        <taxon>Fungi</taxon>
        <taxon>Dikarya</taxon>
        <taxon>Ascomycota</taxon>
        <taxon>Pezizomycotina</taxon>
        <taxon>Sordariomycetes</taxon>
        <taxon>Sordariomycetidae</taxon>
        <taxon>Ophiostomatales</taxon>
        <taxon>Ophiostomataceae</taxon>
        <taxon>Leptographium</taxon>
    </lineage>
</organism>
<dbReference type="InterPro" id="IPR036047">
    <property type="entry name" value="F-box-like_dom_sf"/>
</dbReference>
<dbReference type="SUPFAM" id="SSF81383">
    <property type="entry name" value="F-box domain"/>
    <property type="match status" value="1"/>
</dbReference>
<dbReference type="Proteomes" id="UP000007796">
    <property type="component" value="Unassembled WGS sequence"/>
</dbReference>
<dbReference type="PROSITE" id="PS50181">
    <property type="entry name" value="FBOX"/>
    <property type="match status" value="1"/>
</dbReference>
<dbReference type="PANTHER" id="PTHR13252">
    <property type="entry name" value="F-BOX ONLY PROTEIN 28"/>
    <property type="match status" value="1"/>
</dbReference>
<gene>
    <name evidence="3" type="ORF">CMQ_5771</name>
</gene>
<dbReference type="Pfam" id="PF12937">
    <property type="entry name" value="F-box-like"/>
    <property type="match status" value="1"/>
</dbReference>
<proteinExistence type="predicted"/>
<name>F0XT33_GROCL</name>
<dbReference type="Gene3D" id="1.20.1280.50">
    <property type="match status" value="1"/>
</dbReference>
<dbReference type="GO" id="GO:0000209">
    <property type="term" value="P:protein polyubiquitination"/>
    <property type="evidence" value="ECO:0007669"/>
    <property type="project" value="TreeGrafter"/>
</dbReference>
<feature type="domain" description="F-box" evidence="2">
    <location>
        <begin position="2"/>
        <end position="48"/>
    </location>
</feature>
<dbReference type="PANTHER" id="PTHR13252:SF9">
    <property type="entry name" value="F-BOX ONLY PROTEIN 28"/>
    <property type="match status" value="1"/>
</dbReference>
<dbReference type="HOGENOM" id="CLU_030037_0_0_1"/>
<dbReference type="SMART" id="SM00256">
    <property type="entry name" value="FBOX"/>
    <property type="match status" value="1"/>
</dbReference>
<evidence type="ECO:0000313" key="4">
    <source>
        <dbReference type="Proteomes" id="UP000007796"/>
    </source>
</evidence>
<dbReference type="InterPro" id="IPR039719">
    <property type="entry name" value="FBXO28"/>
</dbReference>
<dbReference type="GeneID" id="25979130"/>
<dbReference type="RefSeq" id="XP_014168833.1">
    <property type="nucleotide sequence ID" value="XM_014313358.1"/>
</dbReference>
<evidence type="ECO:0000313" key="3">
    <source>
        <dbReference type="EMBL" id="EFW99350.1"/>
    </source>
</evidence>
<evidence type="ECO:0000256" key="1">
    <source>
        <dbReference type="SAM" id="MobiDB-lite"/>
    </source>
</evidence>
<dbReference type="CDD" id="cd09917">
    <property type="entry name" value="F-box_SF"/>
    <property type="match status" value="1"/>
</dbReference>
<dbReference type="STRING" id="655863.F0XT33"/>
<protein>
    <submittedName>
        <fullName evidence="3">F-box domain containing protein</fullName>
    </submittedName>
</protein>
<dbReference type="InParanoid" id="F0XT33"/>
<feature type="region of interest" description="Disordered" evidence="1">
    <location>
        <begin position="285"/>
        <end position="323"/>
    </location>
</feature>
<sequence>MAPSLESLPVEIFLQVISYLEVLDIVRLQLVSKQLLRTGRDDGFWRLRSFDDSTYLETLMRRRMLFGQRSVGVDEQRAPASPTSVEQERSRERFRIMANWDPVYPGEKVSWYDEYIQRNAPIVMNWFQLPRHSDSSSSKEVAVEARGVALYRPDGADGSLLAVSPLDDGSVCLWDVKGTRGQAGAIVAQSAPGILFGGLLSDLGRATRRQRPQFTTTECVSVDSQRHLAFLSVQNRLVEVDLQRLVATGEETFPWAITALSTSHPTVPLSIGMHLGVHMHDTRVRAGNGTSKHTSRNYGGDDDDDDRCQPRCAPAPHPEPGPISILHLQRPGSEEDMSDDIYTAGRLPIILHYDRRKLSSIKGTIYSGASLCSMTSFPYPFSALDSDLRHEGVLSLGQVERAKAVPGGRTIVACGEYKSKGSLEMYGIGMVPEAATTKRPEGVQYRENSTLKNRQTSSFSKILAVTTHGTRLAFADGAGQIKWFERDGVTEVRSCAIDGGESKEMAPSLFGPAAQDSGDIARKLLPTQQAGGSGDNELLFWTGERLGLVSFSSKPGFETDDFVDLAKTARERAAETQERAYSARMRQLLEKQASDVRFVRNLGVGSGRRDW</sequence>
<dbReference type="InterPro" id="IPR001810">
    <property type="entry name" value="F-box_dom"/>
</dbReference>
<reference evidence="3 4" key="1">
    <citation type="journal article" date="2011" name="Proc. Natl. Acad. Sci. U.S.A.">
        <title>Genome and transcriptome analyses of the mountain pine beetle-fungal symbiont Grosmannia clavigera, a lodgepole pine pathogen.</title>
        <authorList>
            <person name="DiGuistini S."/>
            <person name="Wang Y."/>
            <person name="Liao N.Y."/>
            <person name="Taylor G."/>
            <person name="Tanguay P."/>
            <person name="Feau N."/>
            <person name="Henrissat B."/>
            <person name="Chan S.K."/>
            <person name="Hesse-Orce U."/>
            <person name="Alamouti S.M."/>
            <person name="Tsui C.K.M."/>
            <person name="Docking R.T."/>
            <person name="Levasseur A."/>
            <person name="Haridas S."/>
            <person name="Robertson G."/>
            <person name="Birol I."/>
            <person name="Holt R.A."/>
            <person name="Marra M.A."/>
            <person name="Hamelin R.C."/>
            <person name="Hirst M."/>
            <person name="Jones S.J.M."/>
            <person name="Bohlmann J."/>
            <person name="Breuil C."/>
        </authorList>
    </citation>
    <scope>NUCLEOTIDE SEQUENCE [LARGE SCALE GENOMIC DNA]</scope>
    <source>
        <strain evidence="4">kw1407 / UAMH 11150</strain>
    </source>
</reference>
<accession>F0XT33</accession>
<dbReference type="AlphaFoldDB" id="F0XT33"/>
<evidence type="ECO:0000259" key="2">
    <source>
        <dbReference type="PROSITE" id="PS50181"/>
    </source>
</evidence>
<dbReference type="OrthoDB" id="3219396at2759"/>
<keyword evidence="4" id="KW-1185">Reference proteome</keyword>
<dbReference type="EMBL" id="GL629997">
    <property type="protein sequence ID" value="EFW99350.1"/>
    <property type="molecule type" value="Genomic_DNA"/>
</dbReference>
<dbReference type="eggNOG" id="ENOG502S0AR">
    <property type="taxonomic scope" value="Eukaryota"/>
</dbReference>